<dbReference type="Proteomes" id="UP000617681">
    <property type="component" value="Chromosome"/>
</dbReference>
<proteinExistence type="predicted"/>
<dbReference type="AlphaFoldDB" id="A0A7T4EG88"/>
<gene>
    <name evidence="1" type="ORF">I6I10_02615</name>
    <name evidence="2" type="ORF">I6J21_00280</name>
</gene>
<organism evidence="1 3">
    <name type="scientific">Corynebacterium glucuronolyticum</name>
    <dbReference type="NCBI Taxonomy" id="39791"/>
    <lineage>
        <taxon>Bacteria</taxon>
        <taxon>Bacillati</taxon>
        <taxon>Actinomycetota</taxon>
        <taxon>Actinomycetes</taxon>
        <taxon>Mycobacteriales</taxon>
        <taxon>Corynebacteriaceae</taxon>
        <taxon>Corynebacterium</taxon>
    </lineage>
</organism>
<dbReference type="Proteomes" id="UP000596145">
    <property type="component" value="Chromosome"/>
</dbReference>
<dbReference type="RefSeq" id="WP_005391512.1">
    <property type="nucleotide sequence ID" value="NZ_CP066007.1"/>
</dbReference>
<evidence type="ECO:0000313" key="2">
    <source>
        <dbReference type="EMBL" id="QRP70660.1"/>
    </source>
</evidence>
<evidence type="ECO:0000313" key="3">
    <source>
        <dbReference type="Proteomes" id="UP000596145"/>
    </source>
</evidence>
<reference evidence="1 3" key="1">
    <citation type="submission" date="2020-12" db="EMBL/GenBank/DDBJ databases">
        <title>FDA dAtabase for Regulatory Grade micrObial Sequences (FDA-ARGOS): Supporting development and validation of Infectious Disease Dx tests.</title>
        <authorList>
            <person name="Sproer C."/>
            <person name="Gronow S."/>
            <person name="Severitt S."/>
            <person name="Schroder I."/>
            <person name="Tallon L."/>
            <person name="Sadzewicz L."/>
            <person name="Zhao X."/>
            <person name="Boylan J."/>
            <person name="Ott S."/>
            <person name="Bowen H."/>
            <person name="Vavikolanu K."/>
            <person name="Mehta A."/>
            <person name="Aluvathingal J."/>
            <person name="Nadendla S."/>
            <person name="Lowell S."/>
            <person name="Myers T."/>
            <person name="Yan Y."/>
            <person name="Sichtig H."/>
        </authorList>
    </citation>
    <scope>NUCLEOTIDE SEQUENCE [LARGE SCALE GENOMIC DNA]</scope>
    <source>
        <strain evidence="1 3">FDAARGOS_1053</strain>
        <strain evidence="2">FDAARGOS_1191</strain>
    </source>
</reference>
<dbReference type="EMBL" id="CP069534">
    <property type="protein sequence ID" value="QRP70660.1"/>
    <property type="molecule type" value="Genomic_DNA"/>
</dbReference>
<evidence type="ECO:0000313" key="1">
    <source>
        <dbReference type="EMBL" id="QQB46840.1"/>
    </source>
</evidence>
<sequence length="78" mass="7872">MRLDTDTVAAIAAEVCDTTGARVVRPWALAAVAGACEGVIGVERVGSSASAADAVLLLQPLDRANGVLARVVRGVAEK</sequence>
<dbReference type="OrthoDB" id="9883664at2"/>
<dbReference type="GeneID" id="92758794"/>
<name>A0A7T4EG88_9CORY</name>
<protein>
    <submittedName>
        <fullName evidence="1">Uncharacterized protein</fullName>
    </submittedName>
</protein>
<dbReference type="EMBL" id="CP066007">
    <property type="protein sequence ID" value="QQB46840.1"/>
    <property type="molecule type" value="Genomic_DNA"/>
</dbReference>
<accession>A0A7T4EG88</accession>